<evidence type="ECO:0000313" key="4">
    <source>
        <dbReference type="EMBL" id="TVY62561.1"/>
    </source>
</evidence>
<dbReference type="PROSITE" id="PS50888">
    <property type="entry name" value="BHLH"/>
    <property type="match status" value="1"/>
</dbReference>
<dbReference type="SMART" id="SM00353">
    <property type="entry name" value="HLH"/>
    <property type="match status" value="1"/>
</dbReference>
<dbReference type="Pfam" id="PF00010">
    <property type="entry name" value="HLH"/>
    <property type="match status" value="1"/>
</dbReference>
<evidence type="ECO:0000259" key="3">
    <source>
        <dbReference type="PROSITE" id="PS50888"/>
    </source>
</evidence>
<feature type="region of interest" description="Disordered" evidence="2">
    <location>
        <begin position="1"/>
        <end position="45"/>
    </location>
</feature>
<keyword evidence="1" id="KW-0175">Coiled coil</keyword>
<protein>
    <submittedName>
        <fullName evidence="4">Allergen Fus c 3</fullName>
    </submittedName>
</protein>
<dbReference type="EMBL" id="SRMI01000010">
    <property type="protein sequence ID" value="TVY62561.1"/>
    <property type="molecule type" value="Genomic_DNA"/>
</dbReference>
<feature type="compositionally biased region" description="Low complexity" evidence="2">
    <location>
        <begin position="193"/>
        <end position="238"/>
    </location>
</feature>
<feature type="domain" description="BHLH" evidence="3">
    <location>
        <begin position="267"/>
        <end position="337"/>
    </location>
</feature>
<dbReference type="AlphaFoldDB" id="A0A559KS37"/>
<dbReference type="InterPro" id="IPR052099">
    <property type="entry name" value="Regulatory_TF_Diverse"/>
</dbReference>
<dbReference type="PANTHER" id="PTHR47336">
    <property type="entry name" value="TRANSCRIPTION FACTOR HMS1-RELATED"/>
    <property type="match status" value="1"/>
</dbReference>
<sequence length="387" mass="41749">MMPPAPPGHSHHQQPISSPNRTSGDTPPPPDPTDMETHQQAHHPVPARPMSIAWSLSSVGHQNPQLNSTLFNFIVPGTVIPAPDGTSGHHSHLPHAPIDAGFAYGSELVSPSSIQSCGHYDSGFPGHRNGTLSHGACTPKVSIPTRHVTNNPWAELDEAPQDNNPAPASQPKRTPRTRRKNKEAHNATEAFQGGSSSAGAGAGALSLSDVASPSSNSRNSRANINSESTSMASTASSTWGRQRKLRSASRTSKNNRDKPNDGPEERRARASHNRIEKHYRNRLNAQFESLLNALPAKARYNCNVNGDDIESDGTNNPDPRVSKGEVLEMARKRIQALERENNELQRGNFELQGSLRRLNASASNGTVSSSDGETPFNFNQCVNNQVV</sequence>
<evidence type="ECO:0000313" key="5">
    <source>
        <dbReference type="Proteomes" id="UP000320707"/>
    </source>
</evidence>
<feature type="coiled-coil region" evidence="1">
    <location>
        <begin position="327"/>
        <end position="354"/>
    </location>
</feature>
<comment type="caution">
    <text evidence="4">The sequence shown here is derived from an EMBL/GenBank/DDBJ whole genome shotgun (WGS) entry which is preliminary data.</text>
</comment>
<organism evidence="4 5">
    <name type="scientific">Fusarium oxysporum f. sp. cubense</name>
    <dbReference type="NCBI Taxonomy" id="61366"/>
    <lineage>
        <taxon>Eukaryota</taxon>
        <taxon>Fungi</taxon>
        <taxon>Dikarya</taxon>
        <taxon>Ascomycota</taxon>
        <taxon>Pezizomycotina</taxon>
        <taxon>Sordariomycetes</taxon>
        <taxon>Hypocreomycetidae</taxon>
        <taxon>Hypocreales</taxon>
        <taxon>Nectriaceae</taxon>
        <taxon>Fusarium</taxon>
        <taxon>Fusarium oxysporum species complex</taxon>
    </lineage>
</organism>
<feature type="region of interest" description="Disordered" evidence="2">
    <location>
        <begin position="155"/>
        <end position="272"/>
    </location>
</feature>
<feature type="compositionally biased region" description="Polar residues" evidence="2">
    <location>
        <begin position="13"/>
        <end position="24"/>
    </location>
</feature>
<reference evidence="4 5" key="1">
    <citation type="journal article" date="2019" name="Microbiol. Resour. Announc.">
        <title>High-quality draft genome sequence of Fusarium oxysporum f. sp. cubense strain 160527, a causal agent of Panama disease.</title>
        <authorList>
            <person name="Asai S."/>
            <person name="Ayukawa Y."/>
            <person name="Gan P."/>
            <person name="Masuda S."/>
            <person name="Komatsu K."/>
            <person name="Shirasu K."/>
            <person name="Arie T."/>
        </authorList>
    </citation>
    <scope>NUCLEOTIDE SEQUENCE [LARGE SCALE GENOMIC DNA]</scope>
    <source>
        <strain evidence="4 5">160527</strain>
    </source>
</reference>
<accession>A0A559KS37</accession>
<gene>
    <name evidence="4" type="ORF">Focb16_v004310</name>
</gene>
<dbReference type="GO" id="GO:0046983">
    <property type="term" value="F:protein dimerization activity"/>
    <property type="evidence" value="ECO:0007669"/>
    <property type="project" value="InterPro"/>
</dbReference>
<evidence type="ECO:0000256" key="1">
    <source>
        <dbReference type="SAM" id="Coils"/>
    </source>
</evidence>
<feature type="compositionally biased region" description="Basic residues" evidence="2">
    <location>
        <begin position="173"/>
        <end position="182"/>
    </location>
</feature>
<evidence type="ECO:0000256" key="2">
    <source>
        <dbReference type="SAM" id="MobiDB-lite"/>
    </source>
</evidence>
<feature type="compositionally biased region" description="Basic and acidic residues" evidence="2">
    <location>
        <begin position="254"/>
        <end position="272"/>
    </location>
</feature>
<dbReference type="InterPro" id="IPR011598">
    <property type="entry name" value="bHLH_dom"/>
</dbReference>
<proteinExistence type="predicted"/>
<dbReference type="SUPFAM" id="SSF47459">
    <property type="entry name" value="HLH, helix-loop-helix DNA-binding domain"/>
    <property type="match status" value="1"/>
</dbReference>
<dbReference type="InterPro" id="IPR036638">
    <property type="entry name" value="HLH_DNA-bd_sf"/>
</dbReference>
<name>A0A559KS37_FUSOC</name>
<dbReference type="Proteomes" id="UP000320707">
    <property type="component" value="Unassembled WGS sequence"/>
</dbReference>
<dbReference type="PANTHER" id="PTHR47336:SF2">
    <property type="entry name" value="TRANSCRIPTION FACTOR HMS1-RELATED"/>
    <property type="match status" value="1"/>
</dbReference>
<dbReference type="Gene3D" id="4.10.280.10">
    <property type="entry name" value="Helix-loop-helix DNA-binding domain"/>
    <property type="match status" value="1"/>
</dbReference>